<dbReference type="CDD" id="cd09755">
    <property type="entry name" value="Cas2_I-E"/>
    <property type="match status" value="1"/>
</dbReference>
<dbReference type="Pfam" id="PF00929">
    <property type="entry name" value="RNase_T"/>
    <property type="match status" value="1"/>
</dbReference>
<evidence type="ECO:0000256" key="1">
    <source>
        <dbReference type="ARBA" id="ARBA00022839"/>
    </source>
</evidence>
<dbReference type="EMBL" id="AEEH01000048">
    <property type="protein sequence ID" value="EFM24721.1"/>
    <property type="molecule type" value="Genomic_DNA"/>
</dbReference>
<dbReference type="AlphaFoldDB" id="E0NN48"/>
<dbReference type="OrthoDB" id="9776650at2"/>
<dbReference type="FunFam" id="3.30.420.10:FF:000045">
    <property type="entry name" value="3'-5' exonuclease DinG"/>
    <property type="match status" value="1"/>
</dbReference>
<evidence type="ECO:0000259" key="2">
    <source>
        <dbReference type="SMART" id="SM00479"/>
    </source>
</evidence>
<keyword evidence="1" id="KW-0378">Hydrolase</keyword>
<dbReference type="Pfam" id="PF09707">
    <property type="entry name" value="Cas_Cas2CT1978"/>
    <property type="match status" value="1"/>
</dbReference>
<dbReference type="InterPro" id="IPR010152">
    <property type="entry name" value="CRISPR-assoc_prot_Cas2_sub"/>
</dbReference>
<organism evidence="3 4">
    <name type="scientific">Peptoniphilus duerdenii ATCC BAA-1640</name>
    <dbReference type="NCBI Taxonomy" id="862517"/>
    <lineage>
        <taxon>Bacteria</taxon>
        <taxon>Bacillati</taxon>
        <taxon>Bacillota</taxon>
        <taxon>Tissierellia</taxon>
        <taxon>Tissierellales</taxon>
        <taxon>Peptoniphilaceae</taxon>
        <taxon>Peptoniphilus</taxon>
    </lineage>
</organism>
<dbReference type="GO" id="GO:0003887">
    <property type="term" value="F:DNA-directed DNA polymerase activity"/>
    <property type="evidence" value="ECO:0007669"/>
    <property type="project" value="InterPro"/>
</dbReference>
<dbReference type="SMART" id="SM00479">
    <property type="entry name" value="EXOIII"/>
    <property type="match status" value="1"/>
</dbReference>
<dbReference type="InterPro" id="IPR006054">
    <property type="entry name" value="DnaQ"/>
</dbReference>
<dbReference type="GO" id="GO:0003677">
    <property type="term" value="F:DNA binding"/>
    <property type="evidence" value="ECO:0007669"/>
    <property type="project" value="InterPro"/>
</dbReference>
<evidence type="ECO:0000313" key="3">
    <source>
        <dbReference type="EMBL" id="EFM24721.1"/>
    </source>
</evidence>
<dbReference type="eggNOG" id="COG0847">
    <property type="taxonomic scope" value="Bacteria"/>
</dbReference>
<dbReference type="Gene3D" id="3.30.420.10">
    <property type="entry name" value="Ribonuclease H-like superfamily/Ribonuclease H"/>
    <property type="match status" value="1"/>
</dbReference>
<keyword evidence="4" id="KW-1185">Reference proteome</keyword>
<dbReference type="PANTHER" id="PTHR30231">
    <property type="entry name" value="DNA POLYMERASE III SUBUNIT EPSILON"/>
    <property type="match status" value="1"/>
</dbReference>
<sequence>MPFTVITLKNTPKSLRGDLTKWMQEIATGVYVGNFNSKVREELWNRVIESSGVGEATLSYYNRNEIGYNFETHNTDRQVIDFEGIPLIIIKSKEKIEEDAKIHGYSNASKYHKSKKYTSIGNNYSEKTFVFLDIETDGLDEKTNKIIEIGAIKSDSKEEFHKIVKIDTKLPKNIIELTGITDKELESGENIKEILKELKEFIGLEDLVGYGIKFDIKFINRKLKLNGLDVLTNKTWDLMDFVKREKSFLENYKLETVLKEYGIDKKVPHRALEDSKLIYELSEKVQKFQEFSKRKP</sequence>
<comment type="caution">
    <text evidence="3">The sequence shown here is derived from an EMBL/GenBank/DDBJ whole genome shotgun (WGS) entry which is preliminary data.</text>
</comment>
<dbReference type="GO" id="GO:0045004">
    <property type="term" value="P:DNA replication proofreading"/>
    <property type="evidence" value="ECO:0007669"/>
    <property type="project" value="TreeGrafter"/>
</dbReference>
<dbReference type="Proteomes" id="UP000003280">
    <property type="component" value="Unassembled WGS sequence"/>
</dbReference>
<dbReference type="GO" id="GO:0008408">
    <property type="term" value="F:3'-5' exonuclease activity"/>
    <property type="evidence" value="ECO:0007669"/>
    <property type="project" value="TreeGrafter"/>
</dbReference>
<dbReference type="HOGENOM" id="CLU_047806_3_0_9"/>
<keyword evidence="1" id="KW-0540">Nuclease</keyword>
<dbReference type="RefSeq" id="WP_008902362.1">
    <property type="nucleotide sequence ID" value="NZ_GL397071.1"/>
</dbReference>
<dbReference type="PANTHER" id="PTHR30231:SF41">
    <property type="entry name" value="DNA POLYMERASE III SUBUNIT EPSILON"/>
    <property type="match status" value="1"/>
</dbReference>
<dbReference type="InterPro" id="IPR036397">
    <property type="entry name" value="RNaseH_sf"/>
</dbReference>
<name>E0NN48_9FIRM</name>
<accession>E0NN48</accession>
<dbReference type="GO" id="GO:0005829">
    <property type="term" value="C:cytosol"/>
    <property type="evidence" value="ECO:0007669"/>
    <property type="project" value="TreeGrafter"/>
</dbReference>
<feature type="domain" description="Exonuclease" evidence="2">
    <location>
        <begin position="128"/>
        <end position="291"/>
    </location>
</feature>
<dbReference type="STRING" id="862517.HMPREF9225_1587"/>
<evidence type="ECO:0000313" key="4">
    <source>
        <dbReference type="Proteomes" id="UP000003280"/>
    </source>
</evidence>
<gene>
    <name evidence="3" type="primary">cas2</name>
    <name evidence="3" type="ORF">HMPREF9225_1587</name>
</gene>
<keyword evidence="1" id="KW-0269">Exonuclease</keyword>
<dbReference type="NCBIfam" id="TIGR01873">
    <property type="entry name" value="cas_CT1978"/>
    <property type="match status" value="1"/>
</dbReference>
<protein>
    <submittedName>
        <fullName evidence="3">CRISPR-associated endoribonuclease Cas2</fullName>
    </submittedName>
</protein>
<reference evidence="3 4" key="1">
    <citation type="submission" date="2010-07" db="EMBL/GenBank/DDBJ databases">
        <authorList>
            <person name="Muzny D."/>
            <person name="Qin X."/>
            <person name="Deng J."/>
            <person name="Jiang H."/>
            <person name="Liu Y."/>
            <person name="Qu J."/>
            <person name="Song X.-Z."/>
            <person name="Zhang L."/>
            <person name="Thornton R."/>
            <person name="Coyle M."/>
            <person name="Francisco L."/>
            <person name="Jackson L."/>
            <person name="Javaid M."/>
            <person name="Korchina V."/>
            <person name="Kovar C."/>
            <person name="Mata R."/>
            <person name="Mathew T."/>
            <person name="Ngo R."/>
            <person name="Nguyen L."/>
            <person name="Nguyen N."/>
            <person name="Okwuonu G."/>
            <person name="Ongeri F."/>
            <person name="Pham C."/>
            <person name="Simmons D."/>
            <person name="Wilczek-Boney K."/>
            <person name="Hale W."/>
            <person name="Jakkamsetti A."/>
            <person name="Pham P."/>
            <person name="Ruth R."/>
            <person name="San Lucas F."/>
            <person name="Warren J."/>
            <person name="Zhang J."/>
            <person name="Zhao Z."/>
            <person name="Zhou C."/>
            <person name="Zhu D."/>
            <person name="Lee S."/>
            <person name="Bess C."/>
            <person name="Blankenburg K."/>
            <person name="Forbes L."/>
            <person name="Fu Q."/>
            <person name="Gubbala S."/>
            <person name="Hirani K."/>
            <person name="Jayaseelan J.C."/>
            <person name="Lara F."/>
            <person name="Munidasa M."/>
            <person name="Palculict T."/>
            <person name="Patil S."/>
            <person name="Pu L.-L."/>
            <person name="Saada N."/>
            <person name="Tang L."/>
            <person name="Weissenberger G."/>
            <person name="Zhu Y."/>
            <person name="Hemphill L."/>
            <person name="Shang Y."/>
            <person name="Youmans B."/>
            <person name="Ayvaz T."/>
            <person name="Ross M."/>
            <person name="Santibanez J."/>
            <person name="Aqrawi P."/>
            <person name="Gross S."/>
            <person name="Joshi V."/>
            <person name="Fowler G."/>
            <person name="Nazareth L."/>
            <person name="Reid J."/>
            <person name="Worley K."/>
            <person name="Petrosino J."/>
            <person name="Highlander S."/>
            <person name="Gibbs R."/>
        </authorList>
    </citation>
    <scope>NUCLEOTIDE SEQUENCE [LARGE SCALE GENOMIC DNA]</scope>
    <source>
        <strain evidence="3 4">ATCC BAA-1640</strain>
    </source>
</reference>
<dbReference type="CDD" id="cd06127">
    <property type="entry name" value="DEDDh"/>
    <property type="match status" value="1"/>
</dbReference>
<proteinExistence type="predicted"/>
<dbReference type="NCBIfam" id="TIGR00573">
    <property type="entry name" value="dnaq"/>
    <property type="match status" value="1"/>
</dbReference>
<dbReference type="SUPFAM" id="SSF53098">
    <property type="entry name" value="Ribonuclease H-like"/>
    <property type="match status" value="1"/>
</dbReference>
<dbReference type="InterPro" id="IPR013520">
    <property type="entry name" value="Ribonucl_H"/>
</dbReference>
<dbReference type="InterPro" id="IPR012337">
    <property type="entry name" value="RNaseH-like_sf"/>
</dbReference>
<dbReference type="Gene3D" id="3.30.70.240">
    <property type="match status" value="1"/>
</dbReference>